<dbReference type="OrthoDB" id="11429at2157"/>
<dbReference type="PANTHER" id="PTHR30195">
    <property type="entry name" value="TYPE I SITE-SPECIFIC DEOXYRIBONUCLEASE PROTEIN SUBUNIT M AND R"/>
    <property type="match status" value="1"/>
</dbReference>
<dbReference type="RefSeq" id="WP_095608188.1">
    <property type="nucleotide sequence ID" value="NZ_LMVN01000004.1"/>
</dbReference>
<accession>A0A2A2HFG1</accession>
<dbReference type="InterPro" id="IPR007409">
    <property type="entry name" value="Restrct_endonuc_type1_HsdR_N"/>
</dbReference>
<dbReference type="InterPro" id="IPR022625">
    <property type="entry name" value="TypeI_RM_Rsu_C"/>
</dbReference>
<evidence type="ECO:0000256" key="5">
    <source>
        <dbReference type="ARBA" id="ARBA00022741"/>
    </source>
</evidence>
<comment type="similarity">
    <text evidence="2">Belongs to the HsdR family.</text>
</comment>
<dbReference type="Proteomes" id="UP000246004">
    <property type="component" value="Unassembled WGS sequence"/>
</dbReference>
<dbReference type="CDD" id="cd22332">
    <property type="entry name" value="HsdR_N"/>
    <property type="match status" value="1"/>
</dbReference>
<reference evidence="12 14" key="2">
    <citation type="journal article" date="2017" name="BMC Genomics">
        <title>Genomic analysis of methanogenic archaea reveals a shift towards energy conservation.</title>
        <authorList>
            <person name="Gilmore S.P."/>
            <person name="Henske J.K."/>
            <person name="Sexton J.A."/>
            <person name="Solomon K.V."/>
            <person name="Seppala S."/>
            <person name="Yoo J.I."/>
            <person name="Huyett L.M."/>
            <person name="Pressman A."/>
            <person name="Cogan J.Z."/>
            <person name="Kivenson V."/>
            <person name="Peng X."/>
            <person name="Tan Y."/>
            <person name="Valentine D.L."/>
            <person name="O'Malley M.A."/>
        </authorList>
    </citation>
    <scope>NUCLEOTIDE SEQUENCE [LARGE SCALE GENOMIC DNA]</scope>
    <source>
        <strain evidence="12 14">1R-7</strain>
    </source>
</reference>
<keyword evidence="5" id="KW-0547">Nucleotide-binding</keyword>
<keyword evidence="4" id="KW-0540">Nuclease</keyword>
<dbReference type="EMBL" id="LMVN01000004">
    <property type="protein sequence ID" value="PAV07983.1"/>
    <property type="molecule type" value="Genomic_DNA"/>
</dbReference>
<feature type="domain" description="Helicase ATP-binding" evidence="11">
    <location>
        <begin position="247"/>
        <end position="410"/>
    </location>
</feature>
<dbReference type="PROSITE" id="PS51192">
    <property type="entry name" value="HELICASE_ATP_BIND_1"/>
    <property type="match status" value="1"/>
</dbReference>
<proteinExistence type="inferred from homology"/>
<dbReference type="InterPro" id="IPR051268">
    <property type="entry name" value="Type-I_R_enzyme_R_subunit"/>
</dbReference>
<keyword evidence="9" id="KW-0067">ATP-binding</keyword>
<comment type="catalytic activity">
    <reaction evidence="1">
        <text>Endonucleolytic cleavage of DNA to give random double-stranded fragments with terminal 5'-phosphates, ATP is simultaneously hydrolyzed.</text>
        <dbReference type="EC" id="3.1.21.3"/>
    </reaction>
</comment>
<evidence type="ECO:0000256" key="8">
    <source>
        <dbReference type="ARBA" id="ARBA00022801"/>
    </source>
</evidence>
<dbReference type="PANTHER" id="PTHR30195:SF16">
    <property type="entry name" value="TYPE I RESTRICTION ENZYME ENDONUCLEASE SUBUNIT"/>
    <property type="match status" value="1"/>
</dbReference>
<evidence type="ECO:0000256" key="6">
    <source>
        <dbReference type="ARBA" id="ARBA00022747"/>
    </source>
</evidence>
<dbReference type="AlphaFoldDB" id="A0A2A2HFG1"/>
<evidence type="ECO:0000256" key="2">
    <source>
        <dbReference type="ARBA" id="ARBA00008598"/>
    </source>
</evidence>
<evidence type="ECO:0000313" key="14">
    <source>
        <dbReference type="Proteomes" id="UP000217528"/>
    </source>
</evidence>
<dbReference type="GO" id="GO:0120545">
    <property type="term" value="F:nucleic acid conformation isomerase activity"/>
    <property type="evidence" value="ECO:0007669"/>
    <property type="project" value="UniProtKB-ARBA"/>
</dbReference>
<evidence type="ECO:0000256" key="9">
    <source>
        <dbReference type="ARBA" id="ARBA00022840"/>
    </source>
</evidence>
<protein>
    <recommendedName>
        <fullName evidence="3">type I site-specific deoxyribonuclease</fullName>
        <ecNumber evidence="3">3.1.21.3</ecNumber>
    </recommendedName>
</protein>
<dbReference type="EMBL" id="LWMS01000020">
    <property type="protein sequence ID" value="PWL08418.1"/>
    <property type="molecule type" value="Genomic_DNA"/>
</dbReference>
<evidence type="ECO:0000259" key="11">
    <source>
        <dbReference type="PROSITE" id="PS51192"/>
    </source>
</evidence>
<dbReference type="GO" id="GO:0009035">
    <property type="term" value="F:type I site-specific deoxyribonuclease activity"/>
    <property type="evidence" value="ECO:0007669"/>
    <property type="project" value="UniProtKB-EC"/>
</dbReference>
<dbReference type="InterPro" id="IPR040980">
    <property type="entry name" value="SWI2_SNF2"/>
</dbReference>
<evidence type="ECO:0000313" key="15">
    <source>
        <dbReference type="Proteomes" id="UP000246004"/>
    </source>
</evidence>
<evidence type="ECO:0000313" key="12">
    <source>
        <dbReference type="EMBL" id="PAV07983.1"/>
    </source>
</evidence>
<dbReference type="Pfam" id="PF22679">
    <property type="entry name" value="T1R_D3-like"/>
    <property type="match status" value="1"/>
</dbReference>
<dbReference type="Pfam" id="PF18766">
    <property type="entry name" value="SWI2_SNF2"/>
    <property type="match status" value="1"/>
</dbReference>
<dbReference type="Pfam" id="PF04313">
    <property type="entry name" value="HSDR_N"/>
    <property type="match status" value="1"/>
</dbReference>
<sequence>MAHQSEAVLEEELMDELGSLDYELVDIKSMDELYDNMRLQLEDLNNMKFSDHEFTQVLNHLEGGSIYNKAQKLRGRMELTRDNGEMEYVKFLDSRWCKNSFQAAHQISVDGKFKSRYDVTILVNGLPVVQVELKRRGKSLKEAFNQITRYKNTSYRGLFQYIQIFIISNGIDTKYFANTRDMNYKFTFFWKDKDNNKITNLKEFTNSFLEKYHMHKMIKEYIVLVDSEKDVKILRSYQVHAVEAILNNALHSKQNGYVWHTTGSGKTLTSFKASQILSQKEEIDKVIFVVDRQDLDSQTLAEFNKFGDGSITDVKDTSTLIKQLNSKDKLIVTTIQKLSIAAKKRQHQLEDVKDKKIILMFDECHRSQFGQMHRDIANFFTNIQTFGFTGTPIFKDNANKNRTTYDIFGEELHHYLIKDAIADNNVLGFSVEYIGKYKNQTKYDIEVEQIDEKEVMDSEKRLTKIVDYIIERHDSKTYNREFTSLFAVSSIEVLNKYYKIFQEKNKQLPDDKKLKIAAIYSHNDNMQLDDENKTSLENIDQQMADYNQLYGTNFTTESFQNYYQDVSKKSKENKIDIILVVNMFLTGFDNKYLNTLYLDKNLEYHNLIQAFSRTNRIFNEKKSYGNIVSFRNIKKQTDDAIKLFSDENAENTILMKPYKEYVDDFNIQVDKFKKVITNISDLDNPTLDETMYFVENFRELLRILNKLKTFTDFTYSDLKMEEQEIEDYKSKYLDIHEETKAAPEKESILEDIDFELGLIQKDDINLAYIISLLNDLDPTCEEEFEENKNFIIKTMQGDPQLKRKSQLIDKFIEENLRGTNGIDDTEAMLENYMDREKKKEIDNLITSENLDADKVNEIIIEYEFSERLKISDDIFKNKMGIVERLQQKKQLQITIEELVYKYS</sequence>
<reference evidence="13 15" key="1">
    <citation type="submission" date="2016-04" db="EMBL/GenBank/DDBJ databases">
        <title>Genome sequence of Methanosphaera cuniculi DSM 4103.</title>
        <authorList>
            <person name="Poehlein A."/>
            <person name="Seedorf H."/>
            <person name="Daniel R."/>
        </authorList>
    </citation>
    <scope>NUCLEOTIDE SEQUENCE [LARGE SCALE GENOMIC DNA]</scope>
    <source>
        <strain evidence="13 15">DSM 4103</strain>
    </source>
</reference>
<dbReference type="InterPro" id="IPR004473">
    <property type="entry name" value="Restrct_endonuc_typeI_HsdR"/>
</dbReference>
<keyword evidence="8 13" id="KW-0378">Hydrolase</keyword>
<dbReference type="Gene3D" id="3.40.50.300">
    <property type="entry name" value="P-loop containing nucleotide triphosphate hydrolases"/>
    <property type="match status" value="2"/>
</dbReference>
<dbReference type="SMART" id="SM00487">
    <property type="entry name" value="DEXDc"/>
    <property type="match status" value="1"/>
</dbReference>
<dbReference type="GO" id="GO:0005524">
    <property type="term" value="F:ATP binding"/>
    <property type="evidence" value="ECO:0007669"/>
    <property type="project" value="UniProtKB-KW"/>
</dbReference>
<evidence type="ECO:0000313" key="13">
    <source>
        <dbReference type="EMBL" id="PWL08418.1"/>
    </source>
</evidence>
<evidence type="ECO:0000256" key="1">
    <source>
        <dbReference type="ARBA" id="ARBA00000851"/>
    </source>
</evidence>
<dbReference type="Gene3D" id="3.90.1570.50">
    <property type="match status" value="1"/>
</dbReference>
<dbReference type="EC" id="3.1.21.3" evidence="3"/>
<dbReference type="InterPro" id="IPR027417">
    <property type="entry name" value="P-loop_NTPase"/>
</dbReference>
<keyword evidence="10" id="KW-0238">DNA-binding</keyword>
<dbReference type="Proteomes" id="UP000217528">
    <property type="component" value="Unassembled WGS sequence"/>
</dbReference>
<dbReference type="CDD" id="cd18800">
    <property type="entry name" value="SF2_C_EcoR124I-like"/>
    <property type="match status" value="1"/>
</dbReference>
<dbReference type="InterPro" id="IPR055180">
    <property type="entry name" value="HsdR_RecA-like_helicase_dom_2"/>
</dbReference>
<keyword evidence="7" id="KW-0255">Endonuclease</keyword>
<dbReference type="GO" id="GO:0003677">
    <property type="term" value="F:DNA binding"/>
    <property type="evidence" value="ECO:0007669"/>
    <property type="project" value="UniProtKB-KW"/>
</dbReference>
<name>A0A2A2HFG1_9EURY</name>
<evidence type="ECO:0000256" key="7">
    <source>
        <dbReference type="ARBA" id="ARBA00022759"/>
    </source>
</evidence>
<evidence type="ECO:0000256" key="10">
    <source>
        <dbReference type="ARBA" id="ARBA00023125"/>
    </source>
</evidence>
<keyword evidence="6" id="KW-0680">Restriction system</keyword>
<evidence type="ECO:0000256" key="3">
    <source>
        <dbReference type="ARBA" id="ARBA00012654"/>
    </source>
</evidence>
<comment type="caution">
    <text evidence="12">The sequence shown here is derived from an EMBL/GenBank/DDBJ whole genome shotgun (WGS) entry which is preliminary data.</text>
</comment>
<organism evidence="12 14">
    <name type="scientific">Methanosphaera cuniculi</name>
    <dbReference type="NCBI Taxonomy" id="1077256"/>
    <lineage>
        <taxon>Archaea</taxon>
        <taxon>Methanobacteriati</taxon>
        <taxon>Methanobacteriota</taxon>
        <taxon>Methanomada group</taxon>
        <taxon>Methanobacteria</taxon>
        <taxon>Methanobacteriales</taxon>
        <taxon>Methanobacteriaceae</taxon>
        <taxon>Methanosphaera</taxon>
    </lineage>
</organism>
<dbReference type="GO" id="GO:0009307">
    <property type="term" value="P:DNA restriction-modification system"/>
    <property type="evidence" value="ECO:0007669"/>
    <property type="project" value="UniProtKB-KW"/>
</dbReference>
<gene>
    <name evidence="13" type="primary">hsdR</name>
    <name evidence="12" type="ORF">ASJ82_01715</name>
    <name evidence="13" type="ORF">MSCUN_08570</name>
</gene>
<dbReference type="InterPro" id="IPR014001">
    <property type="entry name" value="Helicase_ATP-bd"/>
</dbReference>
<dbReference type="NCBIfam" id="TIGR00348">
    <property type="entry name" value="hsdR"/>
    <property type="match status" value="1"/>
</dbReference>
<evidence type="ECO:0000256" key="4">
    <source>
        <dbReference type="ARBA" id="ARBA00022722"/>
    </source>
</evidence>
<dbReference type="Pfam" id="PF12008">
    <property type="entry name" value="EcoR124_C"/>
    <property type="match status" value="1"/>
</dbReference>
<dbReference type="SUPFAM" id="SSF52540">
    <property type="entry name" value="P-loop containing nucleoside triphosphate hydrolases"/>
    <property type="match status" value="1"/>
</dbReference>
<keyword evidence="14" id="KW-1185">Reference proteome</keyword>